<dbReference type="AlphaFoldDB" id="A0A0F7PSD2"/>
<dbReference type="EMBL" id="CP011403">
    <property type="protein sequence ID" value="AKI03773.1"/>
    <property type="molecule type" value="Genomic_DNA"/>
</dbReference>
<dbReference type="PATRIC" id="fig|1194971.3.peg.220"/>
<feature type="compositionally biased region" description="Basic and acidic residues" evidence="1">
    <location>
        <begin position="37"/>
        <end position="46"/>
    </location>
</feature>
<evidence type="ECO:0000313" key="2">
    <source>
        <dbReference type="EMBL" id="AKI03773.1"/>
    </source>
</evidence>
<evidence type="ECO:0000313" key="3">
    <source>
        <dbReference type="Proteomes" id="UP000035027"/>
    </source>
</evidence>
<organism evidence="2 3">
    <name type="scientific">Ligilactobacillus salivarius str. Ren</name>
    <dbReference type="NCBI Taxonomy" id="1194971"/>
    <lineage>
        <taxon>Bacteria</taxon>
        <taxon>Bacillati</taxon>
        <taxon>Bacillota</taxon>
        <taxon>Bacilli</taxon>
        <taxon>Lactobacillales</taxon>
        <taxon>Lactobacillaceae</taxon>
        <taxon>Ligilactobacillus</taxon>
    </lineage>
</organism>
<evidence type="ECO:0000256" key="1">
    <source>
        <dbReference type="SAM" id="MobiDB-lite"/>
    </source>
</evidence>
<proteinExistence type="predicted"/>
<dbReference type="Proteomes" id="UP000035027">
    <property type="component" value="Chromosome"/>
</dbReference>
<feature type="compositionally biased region" description="Basic and acidic residues" evidence="1">
    <location>
        <begin position="1"/>
        <end position="22"/>
    </location>
</feature>
<reference evidence="2 3" key="1">
    <citation type="submission" date="2015-05" db="EMBL/GenBank/DDBJ databases">
        <title>Complete genome sequence of Lactobacillus salivarius Ren, a probiotic strain with antitumor activity.</title>
        <authorList>
            <person name="Sun E."/>
            <person name="Zhao L."/>
            <person name="Liu S."/>
            <person name="Zhang M."/>
            <person name="Guo H."/>
            <person name="Ren F."/>
        </authorList>
    </citation>
    <scope>NUCLEOTIDE SEQUENCE [LARGE SCALE GENOMIC DNA]</scope>
    <source>
        <strain evidence="2 3">Ren</strain>
    </source>
</reference>
<sequence length="46" mass="5061">MAQKLSKEERKAMARKAMEARAKNPNKSSHGSGFAKIDADAKSLRD</sequence>
<gene>
    <name evidence="2" type="ORF">LsR_00222</name>
</gene>
<name>A0A0F7PSD2_9LACO</name>
<dbReference type="RefSeq" id="WP_003699688.1">
    <property type="nucleotide sequence ID" value="NZ_CP011403.1"/>
</dbReference>
<accession>A0A0F7PSD2</accession>
<dbReference type="GeneID" id="89464959"/>
<protein>
    <submittedName>
        <fullName evidence="2">Uncharacterized protein</fullName>
    </submittedName>
</protein>
<feature type="region of interest" description="Disordered" evidence="1">
    <location>
        <begin position="1"/>
        <end position="46"/>
    </location>
</feature>